<dbReference type="Pfam" id="PF03050">
    <property type="entry name" value="DDE_Tnp_IS66"/>
    <property type="match status" value="1"/>
</dbReference>
<dbReference type="Proteomes" id="UP000001062">
    <property type="component" value="Chromosome"/>
</dbReference>
<feature type="domain" description="Transposase IS66 zinc-finger binding" evidence="3">
    <location>
        <begin position="139"/>
        <end position="183"/>
    </location>
</feature>
<gene>
    <name evidence="5" type="ordered locus">Marme_0628</name>
</gene>
<feature type="domain" description="Transposase IS66 central" evidence="2">
    <location>
        <begin position="203"/>
        <end position="483"/>
    </location>
</feature>
<dbReference type="EMBL" id="CP002583">
    <property type="protein sequence ID" value="ADZ89921.1"/>
    <property type="molecule type" value="Genomic_DNA"/>
</dbReference>
<feature type="compositionally biased region" description="Acidic residues" evidence="1">
    <location>
        <begin position="92"/>
        <end position="105"/>
    </location>
</feature>
<keyword evidence="6" id="KW-1185">Reference proteome</keyword>
<name>F2K171_MARM1</name>
<protein>
    <submittedName>
        <fullName evidence="5">Transposase IS66</fullName>
    </submittedName>
</protein>
<evidence type="ECO:0000313" key="5">
    <source>
        <dbReference type="EMBL" id="ADZ89921.1"/>
    </source>
</evidence>
<dbReference type="STRING" id="717774.Marme_0628"/>
<dbReference type="NCBIfam" id="NF033517">
    <property type="entry name" value="transpos_IS66"/>
    <property type="match status" value="1"/>
</dbReference>
<evidence type="ECO:0000259" key="4">
    <source>
        <dbReference type="Pfam" id="PF13007"/>
    </source>
</evidence>
<dbReference type="InterPro" id="IPR024474">
    <property type="entry name" value="Znf_dom_IS66"/>
</dbReference>
<dbReference type="RefSeq" id="WP_013659826.1">
    <property type="nucleotide sequence ID" value="NC_015276.1"/>
</dbReference>
<dbReference type="Pfam" id="PF13007">
    <property type="entry name" value="LZ_Tnp_IS66"/>
    <property type="match status" value="1"/>
</dbReference>
<organism evidence="5 6">
    <name type="scientific">Marinomonas mediterranea (strain ATCC 700492 / JCM 21426 / NBRC 103028 / MMB-1)</name>
    <dbReference type="NCBI Taxonomy" id="717774"/>
    <lineage>
        <taxon>Bacteria</taxon>
        <taxon>Pseudomonadati</taxon>
        <taxon>Pseudomonadota</taxon>
        <taxon>Gammaproteobacteria</taxon>
        <taxon>Oceanospirillales</taxon>
        <taxon>Oceanospirillaceae</taxon>
        <taxon>Marinomonas</taxon>
    </lineage>
</organism>
<dbReference type="KEGG" id="mme:Marme_0628"/>
<dbReference type="eggNOG" id="COG4974">
    <property type="taxonomic scope" value="Bacteria"/>
</dbReference>
<feature type="compositionally biased region" description="Basic residues" evidence="1">
    <location>
        <begin position="110"/>
        <end position="121"/>
    </location>
</feature>
<evidence type="ECO:0000259" key="2">
    <source>
        <dbReference type="Pfam" id="PF03050"/>
    </source>
</evidence>
<evidence type="ECO:0000256" key="1">
    <source>
        <dbReference type="SAM" id="MobiDB-lite"/>
    </source>
</evidence>
<dbReference type="InterPro" id="IPR024463">
    <property type="entry name" value="Transposase_TnpC_homeodom"/>
</dbReference>
<reference evidence="5 6" key="1">
    <citation type="journal article" date="2012" name="Stand. Genomic Sci.">
        <title>Complete genome sequence of the melanogenic marine bacterium Marinomonas mediterranea type strain (MMB-1(T)).</title>
        <authorList>
            <person name="Lucas-Elio P."/>
            <person name="Goodwin L."/>
            <person name="Woyke T."/>
            <person name="Pitluck S."/>
            <person name="Nolan M."/>
            <person name="Kyrpides N.C."/>
            <person name="Detter J.C."/>
            <person name="Copeland A."/>
            <person name="Teshima H."/>
            <person name="Bruce D."/>
            <person name="Detter C."/>
            <person name="Tapia R."/>
            <person name="Han S."/>
            <person name="Land M.L."/>
            <person name="Ivanova N."/>
            <person name="Mikhailova N."/>
            <person name="Johnston A.W."/>
            <person name="Sanchez-Amat A."/>
        </authorList>
    </citation>
    <scope>NUCLEOTIDE SEQUENCE [LARGE SCALE GENOMIC DNA]</scope>
    <source>
        <strain evidence="6">ATCC 700492 / JCM 21426 / NBRC 103028 / MMB-1</strain>
    </source>
</reference>
<proteinExistence type="predicted"/>
<dbReference type="PANTHER" id="PTHR33678">
    <property type="entry name" value="BLL1576 PROTEIN"/>
    <property type="match status" value="1"/>
</dbReference>
<dbReference type="HOGENOM" id="CLU_023034_0_2_6"/>
<dbReference type="InterPro" id="IPR004291">
    <property type="entry name" value="Transposase_IS66_central"/>
</dbReference>
<dbReference type="Pfam" id="PF13005">
    <property type="entry name" value="zf-IS66"/>
    <property type="match status" value="1"/>
</dbReference>
<dbReference type="InterPro" id="IPR052344">
    <property type="entry name" value="Transposase-related"/>
</dbReference>
<feature type="domain" description="Transposase TnpC homeodomain" evidence="4">
    <location>
        <begin position="65"/>
        <end position="131"/>
    </location>
</feature>
<sequence>MAVNCREFGIIHYHETRPDTLPNDVESLKKLLLEQQALLSQQVSEISEKDSQLAQWQSKYQNILEQWRLAQQRQFGTSSEVMPGQRDLFDETSEDELDSQVDDEQENRPPAKKRTQPKRKLLPKDLPRETVVLDIPEEEKVCDGCQGELHKMGEDKSEKLEFIPAQLKVLETVRPKYACRHCDQSGTHSTIKQREPEPSMIPKGIATPSLLAQIITGKFQYSLPLYRQETLFQQYGIELKRSTMSSWMATSAQVLQGLYHLLRQVMLQQSVLHADETTLQVIKEKRGSCYMWVYCSGKDSPDFNSPIPNIVLYDFQPSRAGACPKNFLSGYNGYLQVDGYAAYEQTEATLVGCWAHARRKFTDIVKTTDKKKTGKAQLALSKIQKLYAIESVAQQKETKEEAYQHRLKHAPTALEDYKAWLEKESKRLPPSSTIAKAVQYSLNQWDKLIQYLKAPELQLDNNRAERAIKPFVIGRKNWLCVSRRRHYEVEHFAA</sequence>
<accession>F2K171</accession>
<evidence type="ECO:0000313" key="6">
    <source>
        <dbReference type="Proteomes" id="UP000001062"/>
    </source>
</evidence>
<dbReference type="PATRIC" id="fig|717774.3.peg.648"/>
<feature type="region of interest" description="Disordered" evidence="1">
    <location>
        <begin position="92"/>
        <end position="127"/>
    </location>
</feature>
<evidence type="ECO:0000259" key="3">
    <source>
        <dbReference type="Pfam" id="PF13005"/>
    </source>
</evidence>
<dbReference type="AlphaFoldDB" id="F2K171"/>